<dbReference type="InterPro" id="IPR001810">
    <property type="entry name" value="F-box_dom"/>
</dbReference>
<dbReference type="SUPFAM" id="SSF54648">
    <property type="entry name" value="DLC"/>
    <property type="match status" value="1"/>
</dbReference>
<dbReference type="PROSITE" id="PS50181">
    <property type="entry name" value="FBOX"/>
    <property type="match status" value="1"/>
</dbReference>
<protein>
    <recommendedName>
        <fullName evidence="2">F-box domain-containing protein</fullName>
    </recommendedName>
</protein>
<dbReference type="AlphaFoldDB" id="A0A4Y7JE47"/>
<dbReference type="InterPro" id="IPR036047">
    <property type="entry name" value="F-box-like_dom_sf"/>
</dbReference>
<dbReference type="EMBL" id="CM010718">
    <property type="protein sequence ID" value="RZC58058.1"/>
    <property type="molecule type" value="Genomic_DNA"/>
</dbReference>
<reference evidence="3 4" key="1">
    <citation type="journal article" date="2018" name="Science">
        <title>The opium poppy genome and morphinan production.</title>
        <authorList>
            <person name="Guo L."/>
            <person name="Winzer T."/>
            <person name="Yang X."/>
            <person name="Li Y."/>
            <person name="Ning Z."/>
            <person name="He Z."/>
            <person name="Teodor R."/>
            <person name="Lu Y."/>
            <person name="Bowser T.A."/>
            <person name="Graham I.A."/>
            <person name="Ye K."/>
        </authorList>
    </citation>
    <scope>NUCLEOTIDE SEQUENCE [LARGE SCALE GENOMIC DNA]</scope>
    <source>
        <strain evidence="4">cv. HN1</strain>
        <tissue evidence="3">Leaves</tissue>
    </source>
</reference>
<feature type="compositionally biased region" description="Basic and acidic residues" evidence="1">
    <location>
        <begin position="25"/>
        <end position="39"/>
    </location>
</feature>
<dbReference type="SMART" id="SM01375">
    <property type="entry name" value="Dynein_light"/>
    <property type="match status" value="1"/>
</dbReference>
<gene>
    <name evidence="3" type="ORF">C5167_005353</name>
</gene>
<dbReference type="PANTHER" id="PTHR11886">
    <property type="entry name" value="DYNEIN LIGHT CHAIN"/>
    <property type="match status" value="1"/>
</dbReference>
<feature type="domain" description="F-box" evidence="2">
    <location>
        <begin position="171"/>
        <end position="218"/>
    </location>
</feature>
<dbReference type="OMA" id="FFLEYLC"/>
<evidence type="ECO:0000313" key="3">
    <source>
        <dbReference type="EMBL" id="RZC58058.1"/>
    </source>
</evidence>
<dbReference type="Pfam" id="PF12937">
    <property type="entry name" value="F-box-like"/>
    <property type="match status" value="1"/>
</dbReference>
<evidence type="ECO:0000259" key="2">
    <source>
        <dbReference type="PROSITE" id="PS50181"/>
    </source>
</evidence>
<dbReference type="SUPFAM" id="SSF81383">
    <property type="entry name" value="F-box domain"/>
    <property type="match status" value="1"/>
</dbReference>
<sequence>MEGAMEELERRSRFLSSLIQKKKADEVEVEEEHHDDDKQQQPQHDPSLNIKVRAADMPIALQNQAFRCAKDCLDSMPNKKLDSKRLALALKKEFDSSYGPAWHCIVGTSFGSYVTHSLGGCVWTLDYPREFTTLHFKWTLNTDSRNWIIQNSKYVKETKVDARDPEKTKKIVMEPQPPHEALSLVLSYLNLLELLSMKEVCRSLRFTVDDDLLLWLDIEIKSPLNLRINNDILLDITSKAQGRLRSLALINCVGITDDGLQRVIQDNLLINKEILDSPERVQLTHKLFAFQLQLSVPACTRLTPDGIVRVVKKLTGGSNKHNLRYLRLCGIPNLTKEHLQVLNSCLLQHKSATSSDQSRKHSTIVDYNKQRAQSNNEVEANDNHIDVEICPKCENVSLVYDCPKESCVKKKNENPLRECRGCCICIPRCEGCGECTDQAEDEVQETVCSDVLCLNCWLNLPKCNLCNKPYCPRHADIYGATVTASTGFICDVCMFEYQGI</sequence>
<dbReference type="Gene3D" id="3.80.10.10">
    <property type="entry name" value="Ribonuclease Inhibitor"/>
    <property type="match status" value="1"/>
</dbReference>
<keyword evidence="4" id="KW-1185">Reference proteome</keyword>
<dbReference type="GO" id="GO:0045505">
    <property type="term" value="F:dynein intermediate chain binding"/>
    <property type="evidence" value="ECO:0007669"/>
    <property type="project" value="TreeGrafter"/>
</dbReference>
<dbReference type="InterPro" id="IPR032675">
    <property type="entry name" value="LRR_dom_sf"/>
</dbReference>
<dbReference type="Gene3D" id="3.30.740.10">
    <property type="entry name" value="Protein Inhibitor Of Neuronal Nitric Oxide Synthase"/>
    <property type="match status" value="1"/>
</dbReference>
<name>A0A4Y7JE47_PAPSO</name>
<evidence type="ECO:0000256" key="1">
    <source>
        <dbReference type="SAM" id="MobiDB-lite"/>
    </source>
</evidence>
<dbReference type="InterPro" id="IPR001372">
    <property type="entry name" value="Dynein_light_chain_typ-1/2"/>
</dbReference>
<accession>A0A4Y7JE47</accession>
<dbReference type="GO" id="GO:0005868">
    <property type="term" value="C:cytoplasmic dynein complex"/>
    <property type="evidence" value="ECO:0007669"/>
    <property type="project" value="TreeGrafter"/>
</dbReference>
<dbReference type="GO" id="GO:0007017">
    <property type="term" value="P:microtubule-based process"/>
    <property type="evidence" value="ECO:0007669"/>
    <property type="project" value="InterPro"/>
</dbReference>
<feature type="region of interest" description="Disordered" evidence="1">
    <location>
        <begin position="25"/>
        <end position="45"/>
    </location>
</feature>
<dbReference type="InterPro" id="IPR037177">
    <property type="entry name" value="DLC_sf"/>
</dbReference>
<organism evidence="3 4">
    <name type="scientific">Papaver somniferum</name>
    <name type="common">Opium poppy</name>
    <dbReference type="NCBI Taxonomy" id="3469"/>
    <lineage>
        <taxon>Eukaryota</taxon>
        <taxon>Viridiplantae</taxon>
        <taxon>Streptophyta</taxon>
        <taxon>Embryophyta</taxon>
        <taxon>Tracheophyta</taxon>
        <taxon>Spermatophyta</taxon>
        <taxon>Magnoliopsida</taxon>
        <taxon>Ranunculales</taxon>
        <taxon>Papaveraceae</taxon>
        <taxon>Papaveroideae</taxon>
        <taxon>Papaver</taxon>
    </lineage>
</organism>
<dbReference type="STRING" id="3469.A0A4Y7JE47"/>
<dbReference type="Pfam" id="PF01221">
    <property type="entry name" value="Dynein_light"/>
    <property type="match status" value="1"/>
</dbReference>
<evidence type="ECO:0000313" key="4">
    <source>
        <dbReference type="Proteomes" id="UP000316621"/>
    </source>
</evidence>
<dbReference type="Proteomes" id="UP000316621">
    <property type="component" value="Chromosome 4"/>
</dbReference>
<dbReference type="PANTHER" id="PTHR11886:SF39">
    <property type="entry name" value="DYNEIN LIGHT CHAIN"/>
    <property type="match status" value="1"/>
</dbReference>
<dbReference type="Gramene" id="RZC58058">
    <property type="protein sequence ID" value="RZC58058"/>
    <property type="gene ID" value="C5167_005353"/>
</dbReference>
<proteinExistence type="predicted"/>